<accession>A0AAN8WXP0</accession>
<sequence>LLKQERCARIFLHCQQPLVLQSFARPRPLPGQHEFDSSPMMGRRPDSGDGMMGPPGPIGPMGHQGPAGPTGPPGLPGPPGPPGAISKEPEYIPVPGPPGPPSLRSLYDQL</sequence>
<keyword evidence="3" id="KW-1185">Reference proteome</keyword>
<dbReference type="Proteomes" id="UP001381693">
    <property type="component" value="Unassembled WGS sequence"/>
</dbReference>
<evidence type="ECO:0000256" key="1">
    <source>
        <dbReference type="SAM" id="MobiDB-lite"/>
    </source>
</evidence>
<evidence type="ECO:0000313" key="2">
    <source>
        <dbReference type="EMBL" id="KAK7068329.1"/>
    </source>
</evidence>
<proteinExistence type="predicted"/>
<feature type="non-terminal residue" evidence="2">
    <location>
        <position position="1"/>
    </location>
</feature>
<feature type="region of interest" description="Disordered" evidence="1">
    <location>
        <begin position="25"/>
        <end position="110"/>
    </location>
</feature>
<dbReference type="EMBL" id="JAXCGZ010017302">
    <property type="protein sequence ID" value="KAK7068329.1"/>
    <property type="molecule type" value="Genomic_DNA"/>
</dbReference>
<comment type="caution">
    <text evidence="2">The sequence shown here is derived from an EMBL/GenBank/DDBJ whole genome shotgun (WGS) entry which is preliminary data.</text>
</comment>
<feature type="compositionally biased region" description="Pro residues" evidence="1">
    <location>
        <begin position="69"/>
        <end position="82"/>
    </location>
</feature>
<feature type="compositionally biased region" description="Pro residues" evidence="1">
    <location>
        <begin position="92"/>
        <end position="101"/>
    </location>
</feature>
<protein>
    <submittedName>
        <fullName evidence="2">Uncharacterized protein</fullName>
    </submittedName>
</protein>
<organism evidence="2 3">
    <name type="scientific">Halocaridina rubra</name>
    <name type="common">Hawaiian red shrimp</name>
    <dbReference type="NCBI Taxonomy" id="373956"/>
    <lineage>
        <taxon>Eukaryota</taxon>
        <taxon>Metazoa</taxon>
        <taxon>Ecdysozoa</taxon>
        <taxon>Arthropoda</taxon>
        <taxon>Crustacea</taxon>
        <taxon>Multicrustacea</taxon>
        <taxon>Malacostraca</taxon>
        <taxon>Eumalacostraca</taxon>
        <taxon>Eucarida</taxon>
        <taxon>Decapoda</taxon>
        <taxon>Pleocyemata</taxon>
        <taxon>Caridea</taxon>
        <taxon>Atyoidea</taxon>
        <taxon>Atyidae</taxon>
        <taxon>Halocaridina</taxon>
    </lineage>
</organism>
<name>A0AAN8WXP0_HALRR</name>
<dbReference type="AlphaFoldDB" id="A0AAN8WXP0"/>
<gene>
    <name evidence="2" type="ORF">SK128_001367</name>
</gene>
<reference evidence="2 3" key="1">
    <citation type="submission" date="2023-11" db="EMBL/GenBank/DDBJ databases">
        <title>Halocaridina rubra genome assembly.</title>
        <authorList>
            <person name="Smith C."/>
        </authorList>
    </citation>
    <scope>NUCLEOTIDE SEQUENCE [LARGE SCALE GENOMIC DNA]</scope>
    <source>
        <strain evidence="2">EP-1</strain>
        <tissue evidence="2">Whole</tissue>
    </source>
</reference>
<evidence type="ECO:0000313" key="3">
    <source>
        <dbReference type="Proteomes" id="UP001381693"/>
    </source>
</evidence>